<sequence length="116" mass="12480">MSAAEIDFEPARLELDRVVDGEGRGRLIATGEVDISTLERLRAAIAAILTEPGLTDLVVDLEPLEFIDSAGVQALLNGKRMADDRGIAFRVANARGKVLRVLTILNLDRVLAPTTS</sequence>
<dbReference type="InterPro" id="IPR003658">
    <property type="entry name" value="Anti-sigma_ant"/>
</dbReference>
<protein>
    <recommendedName>
        <fullName evidence="2">Anti-sigma factor antagonist</fullName>
    </recommendedName>
</protein>
<dbReference type="NCBIfam" id="TIGR00377">
    <property type="entry name" value="ant_ant_sig"/>
    <property type="match status" value="1"/>
</dbReference>
<dbReference type="InterPro" id="IPR002645">
    <property type="entry name" value="STAS_dom"/>
</dbReference>
<dbReference type="Pfam" id="PF13466">
    <property type="entry name" value="STAS_2"/>
    <property type="match status" value="1"/>
</dbReference>
<comment type="similarity">
    <text evidence="1 2">Belongs to the anti-sigma-factor antagonist family.</text>
</comment>
<evidence type="ECO:0000259" key="3">
    <source>
        <dbReference type="PROSITE" id="PS50801"/>
    </source>
</evidence>
<feature type="domain" description="STAS" evidence="3">
    <location>
        <begin position="31"/>
        <end position="116"/>
    </location>
</feature>
<dbReference type="InterPro" id="IPR058548">
    <property type="entry name" value="MlaB-like_STAS"/>
</dbReference>
<dbReference type="CDD" id="cd07043">
    <property type="entry name" value="STAS_anti-anti-sigma_factors"/>
    <property type="match status" value="1"/>
</dbReference>
<evidence type="ECO:0000256" key="2">
    <source>
        <dbReference type="RuleBase" id="RU003749"/>
    </source>
</evidence>
<dbReference type="Proteomes" id="UP000722989">
    <property type="component" value="Unassembled WGS sequence"/>
</dbReference>
<comment type="caution">
    <text evidence="4">The sequence shown here is derived from an EMBL/GenBank/DDBJ whole genome shotgun (WGS) entry which is preliminary data.</text>
</comment>
<evidence type="ECO:0000313" key="4">
    <source>
        <dbReference type="EMBL" id="NJC72618.1"/>
    </source>
</evidence>
<evidence type="ECO:0000256" key="1">
    <source>
        <dbReference type="ARBA" id="ARBA00009013"/>
    </source>
</evidence>
<dbReference type="SUPFAM" id="SSF52091">
    <property type="entry name" value="SpoIIaa-like"/>
    <property type="match status" value="1"/>
</dbReference>
<accession>A0ABX0Y3M5</accession>
<proteinExistence type="inferred from homology"/>
<reference evidence="4 5" key="1">
    <citation type="submission" date="2020-03" db="EMBL/GenBank/DDBJ databases">
        <title>WGS of the type strain of Planosporangium spp.</title>
        <authorList>
            <person name="Thawai C."/>
        </authorList>
    </citation>
    <scope>NUCLEOTIDE SEQUENCE [LARGE SCALE GENOMIC DNA]</scope>
    <source>
        <strain evidence="4 5">TBRC 5610</strain>
    </source>
</reference>
<dbReference type="Gene3D" id="3.30.750.24">
    <property type="entry name" value="STAS domain"/>
    <property type="match status" value="1"/>
</dbReference>
<dbReference type="InterPro" id="IPR036513">
    <property type="entry name" value="STAS_dom_sf"/>
</dbReference>
<name>A0ABX0Y3M5_9ACTN</name>
<dbReference type="PANTHER" id="PTHR33495">
    <property type="entry name" value="ANTI-SIGMA FACTOR ANTAGONIST TM_1081-RELATED-RELATED"/>
    <property type="match status" value="1"/>
</dbReference>
<dbReference type="PANTHER" id="PTHR33495:SF2">
    <property type="entry name" value="ANTI-SIGMA FACTOR ANTAGONIST TM_1081-RELATED"/>
    <property type="match status" value="1"/>
</dbReference>
<dbReference type="EMBL" id="JAATVY010000020">
    <property type="protein sequence ID" value="NJC72618.1"/>
    <property type="molecule type" value="Genomic_DNA"/>
</dbReference>
<organism evidence="4 5">
    <name type="scientific">Planosporangium thailandense</name>
    <dbReference type="NCBI Taxonomy" id="765197"/>
    <lineage>
        <taxon>Bacteria</taxon>
        <taxon>Bacillati</taxon>
        <taxon>Actinomycetota</taxon>
        <taxon>Actinomycetes</taxon>
        <taxon>Micromonosporales</taxon>
        <taxon>Micromonosporaceae</taxon>
        <taxon>Planosporangium</taxon>
    </lineage>
</organism>
<gene>
    <name evidence="4" type="ORF">HC031_23280</name>
</gene>
<keyword evidence="5" id="KW-1185">Reference proteome</keyword>
<dbReference type="PROSITE" id="PS50801">
    <property type="entry name" value="STAS"/>
    <property type="match status" value="1"/>
</dbReference>
<evidence type="ECO:0000313" key="5">
    <source>
        <dbReference type="Proteomes" id="UP000722989"/>
    </source>
</evidence>
<dbReference type="RefSeq" id="WP_167927528.1">
    <property type="nucleotide sequence ID" value="NZ_JAATVY010000020.1"/>
</dbReference>